<keyword evidence="3" id="KW-1015">Disulfide bond</keyword>
<dbReference type="Pfam" id="PF03422">
    <property type="entry name" value="CBM_6"/>
    <property type="match status" value="1"/>
</dbReference>
<dbReference type="SMART" id="SM00458">
    <property type="entry name" value="RICIN"/>
    <property type="match status" value="2"/>
</dbReference>
<dbReference type="EMBL" id="JAGSOH010000165">
    <property type="protein sequence ID" value="MBR7830895.1"/>
    <property type="molecule type" value="Genomic_DNA"/>
</dbReference>
<dbReference type="GO" id="GO:0046556">
    <property type="term" value="F:alpha-L-arabinofuranosidase activity"/>
    <property type="evidence" value="ECO:0007669"/>
    <property type="project" value="InterPro"/>
</dbReference>
<dbReference type="PROSITE" id="PS50231">
    <property type="entry name" value="RICIN_B_LECTIN"/>
    <property type="match status" value="1"/>
</dbReference>
<dbReference type="SUPFAM" id="SSF49899">
    <property type="entry name" value="Concanavalin A-like lectins/glucanases"/>
    <property type="match status" value="1"/>
</dbReference>
<dbReference type="PANTHER" id="PTHR39447:SF2">
    <property type="entry name" value="ALPHA-L-ARABINOFURANOSIDASE B"/>
    <property type="match status" value="1"/>
</dbReference>
<dbReference type="InterPro" id="IPR035992">
    <property type="entry name" value="Ricin_B-like_lectins"/>
</dbReference>
<feature type="domain" description="CBM6" evidence="5">
    <location>
        <begin position="401"/>
        <end position="530"/>
    </location>
</feature>
<evidence type="ECO:0000313" key="6">
    <source>
        <dbReference type="EMBL" id="MBR7830895.1"/>
    </source>
</evidence>
<dbReference type="Pfam" id="PF09206">
    <property type="entry name" value="ArabFuran-catal"/>
    <property type="match status" value="1"/>
</dbReference>
<dbReference type="InterPro" id="IPR038964">
    <property type="entry name" value="ABFB"/>
</dbReference>
<proteinExistence type="predicted"/>
<dbReference type="InterPro" id="IPR008979">
    <property type="entry name" value="Galactose-bd-like_sf"/>
</dbReference>
<dbReference type="Proteomes" id="UP000676325">
    <property type="component" value="Unassembled WGS sequence"/>
</dbReference>
<dbReference type="InterPro" id="IPR005084">
    <property type="entry name" value="CBM6"/>
</dbReference>
<feature type="active site" description="Proton donor" evidence="2">
    <location>
        <position position="327"/>
    </location>
</feature>
<dbReference type="Pfam" id="PF14200">
    <property type="entry name" value="RicinB_lectin_2"/>
    <property type="match status" value="2"/>
</dbReference>
<dbReference type="Gene3D" id="2.60.120.200">
    <property type="match status" value="1"/>
</dbReference>
<dbReference type="InterPro" id="IPR015289">
    <property type="entry name" value="A-L-arabinofuranosidase_B_cat"/>
</dbReference>
<dbReference type="GO" id="GO:0045490">
    <property type="term" value="P:pectin catabolic process"/>
    <property type="evidence" value="ECO:0007669"/>
    <property type="project" value="TreeGrafter"/>
</dbReference>
<name>A0A941IJL4_9ACTN</name>
<dbReference type="SMART" id="SM00606">
    <property type="entry name" value="CBD_IV"/>
    <property type="match status" value="1"/>
</dbReference>
<dbReference type="AlphaFoldDB" id="A0A941IJL4"/>
<feature type="active site" description="Nucleophile" evidence="2">
    <location>
        <position position="252"/>
    </location>
</feature>
<dbReference type="CDD" id="cd04080">
    <property type="entry name" value="CBM6_cellulase-like"/>
    <property type="match status" value="1"/>
</dbReference>
<evidence type="ECO:0000259" key="5">
    <source>
        <dbReference type="PROSITE" id="PS51175"/>
    </source>
</evidence>
<keyword evidence="1 4" id="KW-0732">Signal</keyword>
<protein>
    <submittedName>
        <fullName evidence="6">RICIN domain-containing protein</fullName>
    </submittedName>
</protein>
<dbReference type="GO" id="GO:0030246">
    <property type="term" value="F:carbohydrate binding"/>
    <property type="evidence" value="ECO:0007669"/>
    <property type="project" value="InterPro"/>
</dbReference>
<dbReference type="Gene3D" id="2.80.10.50">
    <property type="match status" value="2"/>
</dbReference>
<keyword evidence="7" id="KW-1185">Reference proteome</keyword>
<evidence type="ECO:0000256" key="4">
    <source>
        <dbReference type="SAM" id="SignalP"/>
    </source>
</evidence>
<feature type="signal peptide" evidence="4">
    <location>
        <begin position="1"/>
        <end position="27"/>
    </location>
</feature>
<feature type="disulfide bond" evidence="3">
    <location>
        <begin position="207"/>
        <end position="208"/>
    </location>
</feature>
<comment type="caution">
    <text evidence="6">The sequence shown here is derived from an EMBL/GenBank/DDBJ whole genome shotgun (WGS) entry which is preliminary data.</text>
</comment>
<dbReference type="CDD" id="cd00161">
    <property type="entry name" value="beta-trefoil_Ricin-like"/>
    <property type="match status" value="2"/>
</dbReference>
<sequence>MFSIAPTWRWARLAAAFMLVASLAALAVTAAPAPARAASTSEPCDIYASGGTPCEAAYSTTRALFAAYDGPLYQVQRASDSTYLNVGLEAAGGVVNVAPENSFCAGTSCTITELYDQTSNANDMPISPGTSCSGCSGGNAGPGPNGADIGAPAEALPVYVGGRPAYGIEFDKFGTGYRDNSPKNLPTGSQADGLYMLTSSNLTDSSCCFDFGQGESNDSDDGNATMNAIYYGTDCWTGNCTGPGPWVGADIENGMYFSNTGANPTAYPSENATFLSAWEENNGSTNMTLQYGNGQSGGLTQTYSGALPSGYDPMKIQSSIELGTGGDNTSLGTGQFYEAADVAGFPSQATQSAVQANIVAAGYSQTPANEAAYGGTPAEVPGTVHAANYDTGGQGVAYNVSSVNGTADGYRSDGVDLEATSDTTDATGTGGGYDLGWTGSGQSFRYTVNSAGAGTYKVSLRVASPNGVSDALHVANLAGTNLSGDISIPPTGGWQTWTTVTADLTLPAGTQTLVLDEDNGGWNVHSMDFAPTGVTSSWFEVVNQSSGLCATASGGSTANGTAVVQQPCTGAASQLWKFVPTSVSGYYDVVNDNAQSEDETWNITGGVGATAPGDTLQIWNYGGTGNTNALFSATAGSSGYYTFSPDNSSLCLSVPSTSSGAQLDQANCNGSTAQSFSLVPNSGINTSAWYEVVNEASGLCASAAGSSAANGTAVQELACTGATNQLWQFVPTSVSGYYEVLNDNAQSEGESWNITGGVGATAPGDTLQIWNYGGTGNTNALFSGTLQYSGYYSFSPDNSGLCVAAPSTSSGAKFDQNTCDGTASQAFSVVQP</sequence>
<evidence type="ECO:0000256" key="1">
    <source>
        <dbReference type="ARBA" id="ARBA00022729"/>
    </source>
</evidence>
<dbReference type="PANTHER" id="PTHR39447">
    <property type="entry name" value="ALPHA-L-ARABINOFURANOSIDASE B"/>
    <property type="match status" value="1"/>
</dbReference>
<evidence type="ECO:0000313" key="7">
    <source>
        <dbReference type="Proteomes" id="UP000676325"/>
    </source>
</evidence>
<feature type="disulfide bond" evidence="3">
    <location>
        <begin position="44"/>
        <end position="54"/>
    </location>
</feature>
<organism evidence="6 7">
    <name type="scientific">Actinospica acidithermotolerans</name>
    <dbReference type="NCBI Taxonomy" id="2828514"/>
    <lineage>
        <taxon>Bacteria</taxon>
        <taxon>Bacillati</taxon>
        <taxon>Actinomycetota</taxon>
        <taxon>Actinomycetes</taxon>
        <taxon>Catenulisporales</taxon>
        <taxon>Actinospicaceae</taxon>
        <taxon>Actinospica</taxon>
    </lineage>
</organism>
<dbReference type="InterPro" id="IPR000772">
    <property type="entry name" value="Ricin_B_lectin"/>
</dbReference>
<feature type="disulfide bond" evidence="3">
    <location>
        <begin position="104"/>
        <end position="109"/>
    </location>
</feature>
<accession>A0A941IJL4</accession>
<evidence type="ECO:0000256" key="3">
    <source>
        <dbReference type="PIRSR" id="PIRSR638964-3"/>
    </source>
</evidence>
<dbReference type="Gene3D" id="2.60.120.260">
    <property type="entry name" value="Galactose-binding domain-like"/>
    <property type="match status" value="1"/>
</dbReference>
<dbReference type="SUPFAM" id="SSF50370">
    <property type="entry name" value="Ricin B-like lectins"/>
    <property type="match status" value="2"/>
</dbReference>
<gene>
    <name evidence="6" type="ORF">KDK95_31615</name>
</gene>
<reference evidence="6" key="1">
    <citation type="submission" date="2021-04" db="EMBL/GenBank/DDBJ databases">
        <title>Genome based classification of Actinospica acidithermotolerans sp. nov., an actinobacterium isolated from an Indonesian hot spring.</title>
        <authorList>
            <person name="Kusuma A.B."/>
            <person name="Putra K.E."/>
            <person name="Nafisah S."/>
            <person name="Loh J."/>
            <person name="Nouioui I."/>
            <person name="Goodfellow M."/>
        </authorList>
    </citation>
    <scope>NUCLEOTIDE SEQUENCE</scope>
    <source>
        <strain evidence="6">MGRD01-02</strain>
    </source>
</reference>
<dbReference type="GO" id="GO:0019566">
    <property type="term" value="P:arabinose metabolic process"/>
    <property type="evidence" value="ECO:0007669"/>
    <property type="project" value="InterPro"/>
</dbReference>
<dbReference type="RefSeq" id="WP_212522014.1">
    <property type="nucleotide sequence ID" value="NZ_JAGSOH010000165.1"/>
</dbReference>
<dbReference type="GO" id="GO:0031221">
    <property type="term" value="P:arabinan metabolic process"/>
    <property type="evidence" value="ECO:0007669"/>
    <property type="project" value="InterPro"/>
</dbReference>
<dbReference type="InterPro" id="IPR006584">
    <property type="entry name" value="Cellulose-bd_IV"/>
</dbReference>
<dbReference type="PROSITE" id="PS51175">
    <property type="entry name" value="CBM6"/>
    <property type="match status" value="1"/>
</dbReference>
<evidence type="ECO:0000256" key="2">
    <source>
        <dbReference type="PIRSR" id="PIRSR638964-1"/>
    </source>
</evidence>
<feature type="chain" id="PRO_5038557576" evidence="4">
    <location>
        <begin position="28"/>
        <end position="832"/>
    </location>
</feature>
<dbReference type="SUPFAM" id="SSF49785">
    <property type="entry name" value="Galactose-binding domain-like"/>
    <property type="match status" value="1"/>
</dbReference>
<dbReference type="InterPro" id="IPR013320">
    <property type="entry name" value="ConA-like_dom_sf"/>
</dbReference>